<gene>
    <name evidence="1" type="ORF">DERYTH_LOCUS5161</name>
</gene>
<evidence type="ECO:0000313" key="1">
    <source>
        <dbReference type="EMBL" id="CAG8548717.1"/>
    </source>
</evidence>
<keyword evidence="2" id="KW-1185">Reference proteome</keyword>
<dbReference type="OrthoDB" id="2357400at2759"/>
<dbReference type="EMBL" id="CAJVPY010002105">
    <property type="protein sequence ID" value="CAG8548717.1"/>
    <property type="molecule type" value="Genomic_DNA"/>
</dbReference>
<protein>
    <submittedName>
        <fullName evidence="1">5971_t:CDS:1</fullName>
    </submittedName>
</protein>
<evidence type="ECO:0000313" key="2">
    <source>
        <dbReference type="Proteomes" id="UP000789405"/>
    </source>
</evidence>
<accession>A0A9N9AXU8</accession>
<proteinExistence type="predicted"/>
<dbReference type="AlphaFoldDB" id="A0A9N9AXU8"/>
<sequence>MTVESHWRQIKCDYLYKFYKPRVDHLCYILVKKVIDRQLFRIQMLEQDRELVSWHKEFKQEWKEYETKITQSNNMNKYFTDPVKWICAYPAYIQSRFSYASIWSIL</sequence>
<organism evidence="1 2">
    <name type="scientific">Dentiscutata erythropus</name>
    <dbReference type="NCBI Taxonomy" id="1348616"/>
    <lineage>
        <taxon>Eukaryota</taxon>
        <taxon>Fungi</taxon>
        <taxon>Fungi incertae sedis</taxon>
        <taxon>Mucoromycota</taxon>
        <taxon>Glomeromycotina</taxon>
        <taxon>Glomeromycetes</taxon>
        <taxon>Diversisporales</taxon>
        <taxon>Gigasporaceae</taxon>
        <taxon>Dentiscutata</taxon>
    </lineage>
</organism>
<comment type="caution">
    <text evidence="1">The sequence shown here is derived from an EMBL/GenBank/DDBJ whole genome shotgun (WGS) entry which is preliminary data.</text>
</comment>
<name>A0A9N9AXU8_9GLOM</name>
<reference evidence="1" key="1">
    <citation type="submission" date="2021-06" db="EMBL/GenBank/DDBJ databases">
        <authorList>
            <person name="Kallberg Y."/>
            <person name="Tangrot J."/>
            <person name="Rosling A."/>
        </authorList>
    </citation>
    <scope>NUCLEOTIDE SEQUENCE</scope>
    <source>
        <strain evidence="1">MA453B</strain>
    </source>
</reference>
<dbReference type="Proteomes" id="UP000789405">
    <property type="component" value="Unassembled WGS sequence"/>
</dbReference>